<reference evidence="3" key="2">
    <citation type="submission" date="2016-10" db="EMBL/GenBank/DDBJ databases">
        <authorList>
            <person name="de Groot N.N."/>
        </authorList>
    </citation>
    <scope>NUCLEOTIDE SEQUENCE [LARGE SCALE GENOMIC DNA]</scope>
    <source>
        <strain evidence="2">DSM 22619</strain>
        <strain evidence="3">DSM 22620</strain>
    </source>
</reference>
<evidence type="ECO:0000313" key="3">
    <source>
        <dbReference type="EMBL" id="SDR65330.1"/>
    </source>
</evidence>
<dbReference type="SMART" id="SM00873">
    <property type="entry name" value="B3_4"/>
    <property type="match status" value="1"/>
</dbReference>
<keyword evidence="4" id="KW-1185">Reference proteome</keyword>
<dbReference type="STRING" id="604330.SAMN04489857_0247"/>
<dbReference type="InterPro" id="IPR020825">
    <property type="entry name" value="Phe-tRNA_synthase-like_B3/B4"/>
</dbReference>
<evidence type="ECO:0000313" key="5">
    <source>
        <dbReference type="Proteomes" id="UP000199480"/>
    </source>
</evidence>
<dbReference type="RefSeq" id="WP_090845045.1">
    <property type="nucleotide sequence ID" value="NZ_FMZL01000002.1"/>
</dbReference>
<dbReference type="PANTHER" id="PTHR39209">
    <property type="match status" value="1"/>
</dbReference>
<feature type="domain" description="B3/B4 tRNA-binding" evidence="1">
    <location>
        <begin position="69"/>
        <end position="222"/>
    </location>
</feature>
<dbReference type="AlphaFoldDB" id="A0A1H1KTI7"/>
<gene>
    <name evidence="2" type="ORF">SAMN04487824_10263</name>
    <name evidence="3" type="ORF">SAMN04489857_0247</name>
</gene>
<proteinExistence type="predicted"/>
<reference evidence="4 5" key="1">
    <citation type="submission" date="2016-10" db="EMBL/GenBank/DDBJ databases">
        <authorList>
            <person name="Varghese N."/>
            <person name="Submissions S."/>
        </authorList>
    </citation>
    <scope>NUCLEOTIDE SEQUENCE [LARGE SCALE GENOMIC DNA]</scope>
    <source>
        <strain evidence="4">DSM 22619</strain>
        <strain evidence="5">DSM 22620</strain>
    </source>
</reference>
<dbReference type="EMBL" id="FMZL01000002">
    <property type="protein sequence ID" value="SDC02742.1"/>
    <property type="molecule type" value="Genomic_DNA"/>
</dbReference>
<dbReference type="PANTHER" id="PTHR39209:SF2">
    <property type="entry name" value="CYTOPLASMIC PROTEIN"/>
    <property type="match status" value="1"/>
</dbReference>
<dbReference type="SUPFAM" id="SSF56037">
    <property type="entry name" value="PheT/TilS domain"/>
    <property type="match status" value="1"/>
</dbReference>
<dbReference type="OrthoDB" id="276580at2"/>
<organism evidence="3 5">
    <name type="scientific">Parafannyhessea umbonata</name>
    <dbReference type="NCBI Taxonomy" id="604330"/>
    <lineage>
        <taxon>Bacteria</taxon>
        <taxon>Bacillati</taxon>
        <taxon>Actinomycetota</taxon>
        <taxon>Coriobacteriia</taxon>
        <taxon>Coriobacteriales</taxon>
        <taxon>Atopobiaceae</taxon>
        <taxon>Parafannyhessea</taxon>
    </lineage>
</organism>
<dbReference type="EMBL" id="LT629759">
    <property type="protein sequence ID" value="SDR65330.1"/>
    <property type="molecule type" value="Genomic_DNA"/>
</dbReference>
<name>A0A1H1KTI7_9ACTN</name>
<dbReference type="GO" id="GO:0004826">
    <property type="term" value="F:phenylalanine-tRNA ligase activity"/>
    <property type="evidence" value="ECO:0007669"/>
    <property type="project" value="InterPro"/>
</dbReference>
<dbReference type="Gene3D" id="3.50.40.10">
    <property type="entry name" value="Phenylalanyl-trna Synthetase, Chain B, domain 3"/>
    <property type="match status" value="1"/>
</dbReference>
<protein>
    <submittedName>
        <fullName evidence="3">B3/B4 domain-containing protein (DNA/RNA-binding domain of Phe-tRNA-synthetase)</fullName>
    </submittedName>
</protein>
<dbReference type="Proteomes" id="UP000199480">
    <property type="component" value="Chromosome I"/>
</dbReference>
<evidence type="ECO:0000313" key="2">
    <source>
        <dbReference type="EMBL" id="SDC02742.1"/>
    </source>
</evidence>
<sequence length="241" mass="26708">MGKRFVVEDSFWQVFPDVEIGVLCVDGVRPTDQIGEEEAKAAAKFLDRANASAEEWLTSSTISQNEVVAVWRDAYRKFKTKKGARCSVENLLKRVLKDNPVGHIVPSVDVSNAISLKYALPIGAENIDAIEGTFRLAMTDGGDYFLPIGEDQSDPTLPGEIAYLDDAGAVCRCWNWRDGQRTEVSDATPHCMFIMENVMPERSADLHAAIDELAEKCEQLLGATVTNKDFVTREHPETELV</sequence>
<evidence type="ECO:0000313" key="4">
    <source>
        <dbReference type="Proteomes" id="UP000198528"/>
    </source>
</evidence>
<evidence type="ECO:0000259" key="1">
    <source>
        <dbReference type="SMART" id="SM00873"/>
    </source>
</evidence>
<dbReference type="InterPro" id="IPR005146">
    <property type="entry name" value="B3/B4_tRNA-bd"/>
</dbReference>
<dbReference type="Pfam" id="PF03483">
    <property type="entry name" value="B3_4"/>
    <property type="match status" value="1"/>
</dbReference>
<dbReference type="GeneID" id="78499625"/>
<accession>A0A1H1KTI7</accession>
<dbReference type="GO" id="GO:0003723">
    <property type="term" value="F:RNA binding"/>
    <property type="evidence" value="ECO:0007669"/>
    <property type="project" value="InterPro"/>
</dbReference>
<dbReference type="Proteomes" id="UP000198528">
    <property type="component" value="Unassembled WGS sequence"/>
</dbReference>